<proteinExistence type="predicted"/>
<dbReference type="Proteomes" id="UP000821865">
    <property type="component" value="Chromosome 4"/>
</dbReference>
<evidence type="ECO:0000313" key="1">
    <source>
        <dbReference type="EMBL" id="KAH7954319.1"/>
    </source>
</evidence>
<name>A0ACB8CYU3_DERSI</name>
<dbReference type="EMBL" id="CM023473">
    <property type="protein sequence ID" value="KAH7954319.1"/>
    <property type="molecule type" value="Genomic_DNA"/>
</dbReference>
<gene>
    <name evidence="1" type="ORF">HPB49_017554</name>
</gene>
<keyword evidence="2" id="KW-1185">Reference proteome</keyword>
<protein>
    <submittedName>
        <fullName evidence="1">Uncharacterized protein</fullName>
    </submittedName>
</protein>
<accession>A0ACB8CYU3</accession>
<sequence length="295" mass="31932">MLKRSRGCVGPSPEMRRQQGADAGCAVFPPPVFGFSRKRCVNNAARRVYLCTSLSALLTSSGALRFQLGNARFEGARGEPLPPMSNGATPPTFLNEPPVQTIFANSTGALMSCSAAGQPRPSITWTNETGSPLEPLPGLRRARLDGTLEFFPFRGEEYRQDVHSTRYRCRASNALGTVISRSVHVRASPLDGCQKRSTGGYRLCIIGEPSSAQLAFFSASSPTLRFSPESLPVCTVPCARFSLSATAAQAVGTTSFHLQLDDIAKARQQRPRDLAICRARCLTGWGHGRRRICVV</sequence>
<organism evidence="1 2">
    <name type="scientific">Dermacentor silvarum</name>
    <name type="common">Tick</name>
    <dbReference type="NCBI Taxonomy" id="543639"/>
    <lineage>
        <taxon>Eukaryota</taxon>
        <taxon>Metazoa</taxon>
        <taxon>Ecdysozoa</taxon>
        <taxon>Arthropoda</taxon>
        <taxon>Chelicerata</taxon>
        <taxon>Arachnida</taxon>
        <taxon>Acari</taxon>
        <taxon>Parasitiformes</taxon>
        <taxon>Ixodida</taxon>
        <taxon>Ixodoidea</taxon>
        <taxon>Ixodidae</taxon>
        <taxon>Rhipicephalinae</taxon>
        <taxon>Dermacentor</taxon>
    </lineage>
</organism>
<evidence type="ECO:0000313" key="2">
    <source>
        <dbReference type="Proteomes" id="UP000821865"/>
    </source>
</evidence>
<comment type="caution">
    <text evidence="1">The sequence shown here is derived from an EMBL/GenBank/DDBJ whole genome shotgun (WGS) entry which is preliminary data.</text>
</comment>
<reference evidence="1" key="1">
    <citation type="submission" date="2020-05" db="EMBL/GenBank/DDBJ databases">
        <title>Large-scale comparative analyses of tick genomes elucidate their genetic diversity and vector capacities.</title>
        <authorList>
            <person name="Jia N."/>
            <person name="Wang J."/>
            <person name="Shi W."/>
            <person name="Du L."/>
            <person name="Sun Y."/>
            <person name="Zhan W."/>
            <person name="Jiang J."/>
            <person name="Wang Q."/>
            <person name="Zhang B."/>
            <person name="Ji P."/>
            <person name="Sakyi L.B."/>
            <person name="Cui X."/>
            <person name="Yuan T."/>
            <person name="Jiang B."/>
            <person name="Yang W."/>
            <person name="Lam T.T.-Y."/>
            <person name="Chang Q."/>
            <person name="Ding S."/>
            <person name="Wang X."/>
            <person name="Zhu J."/>
            <person name="Ruan X."/>
            <person name="Zhao L."/>
            <person name="Wei J."/>
            <person name="Que T."/>
            <person name="Du C."/>
            <person name="Cheng J."/>
            <person name="Dai P."/>
            <person name="Han X."/>
            <person name="Huang E."/>
            <person name="Gao Y."/>
            <person name="Liu J."/>
            <person name="Shao H."/>
            <person name="Ye R."/>
            <person name="Li L."/>
            <person name="Wei W."/>
            <person name="Wang X."/>
            <person name="Wang C."/>
            <person name="Yang T."/>
            <person name="Huo Q."/>
            <person name="Li W."/>
            <person name="Guo W."/>
            <person name="Chen H."/>
            <person name="Zhou L."/>
            <person name="Ni X."/>
            <person name="Tian J."/>
            <person name="Zhou Y."/>
            <person name="Sheng Y."/>
            <person name="Liu T."/>
            <person name="Pan Y."/>
            <person name="Xia L."/>
            <person name="Li J."/>
            <person name="Zhao F."/>
            <person name="Cao W."/>
        </authorList>
    </citation>
    <scope>NUCLEOTIDE SEQUENCE</scope>
    <source>
        <strain evidence="1">Dsil-2018</strain>
    </source>
</reference>